<dbReference type="AlphaFoldDB" id="A0A813GRX1"/>
<gene>
    <name evidence="5" type="ORF">PGLA1383_LOCUS46062</name>
</gene>
<feature type="compositionally biased region" description="Low complexity" evidence="3">
    <location>
        <begin position="48"/>
        <end position="61"/>
    </location>
</feature>
<keyword evidence="1" id="KW-0106">Calcium</keyword>
<reference evidence="5" key="1">
    <citation type="submission" date="2021-02" db="EMBL/GenBank/DDBJ databases">
        <authorList>
            <person name="Dougan E. K."/>
            <person name="Rhodes N."/>
            <person name="Thang M."/>
            <person name="Chan C."/>
        </authorList>
    </citation>
    <scope>NUCLEOTIDE SEQUENCE</scope>
</reference>
<dbReference type="EMBL" id="CAJNNV010029672">
    <property type="protein sequence ID" value="CAE8629633.1"/>
    <property type="molecule type" value="Genomic_DNA"/>
</dbReference>
<feature type="coiled-coil region" evidence="2">
    <location>
        <begin position="296"/>
        <end position="347"/>
    </location>
</feature>
<dbReference type="Gene3D" id="1.10.238.10">
    <property type="entry name" value="EF-hand"/>
    <property type="match status" value="3"/>
</dbReference>
<evidence type="ECO:0000313" key="6">
    <source>
        <dbReference type="Proteomes" id="UP000654075"/>
    </source>
</evidence>
<evidence type="ECO:0000313" key="5">
    <source>
        <dbReference type="EMBL" id="CAE8629633.1"/>
    </source>
</evidence>
<feature type="domain" description="EF-hand" evidence="4">
    <location>
        <begin position="243"/>
        <end position="278"/>
    </location>
</feature>
<dbReference type="Proteomes" id="UP000654075">
    <property type="component" value="Unassembled WGS sequence"/>
</dbReference>
<name>A0A813GRX1_POLGL</name>
<feature type="region of interest" description="Disordered" evidence="3">
    <location>
        <begin position="1"/>
        <end position="61"/>
    </location>
</feature>
<evidence type="ECO:0000256" key="1">
    <source>
        <dbReference type="ARBA" id="ARBA00022837"/>
    </source>
</evidence>
<dbReference type="SMART" id="SM00054">
    <property type="entry name" value="EFh"/>
    <property type="match status" value="5"/>
</dbReference>
<evidence type="ECO:0000259" key="4">
    <source>
        <dbReference type="PROSITE" id="PS50222"/>
    </source>
</evidence>
<organism evidence="5 6">
    <name type="scientific">Polarella glacialis</name>
    <name type="common">Dinoflagellate</name>
    <dbReference type="NCBI Taxonomy" id="89957"/>
    <lineage>
        <taxon>Eukaryota</taxon>
        <taxon>Sar</taxon>
        <taxon>Alveolata</taxon>
        <taxon>Dinophyceae</taxon>
        <taxon>Suessiales</taxon>
        <taxon>Suessiaceae</taxon>
        <taxon>Polarella</taxon>
    </lineage>
</organism>
<accession>A0A813GRX1</accession>
<dbReference type="GO" id="GO:0005509">
    <property type="term" value="F:calcium ion binding"/>
    <property type="evidence" value="ECO:0007669"/>
    <property type="project" value="InterPro"/>
</dbReference>
<feature type="coiled-coil region" evidence="2">
    <location>
        <begin position="441"/>
        <end position="492"/>
    </location>
</feature>
<feature type="compositionally biased region" description="Low complexity" evidence="3">
    <location>
        <begin position="12"/>
        <end position="23"/>
    </location>
</feature>
<feature type="domain" description="EF-hand" evidence="4">
    <location>
        <begin position="533"/>
        <end position="568"/>
    </location>
</feature>
<sequence length="722" mass="79931">MGCGASGSKYQAPPAGDAAGAAPPHSPPEAPPAKLLSSDTVSTADSKAAPSPTAEELTAPAAEPVVVAAEPTAPAAEPVVAAAPTAVEDSRCSSALLKKARSNLLIGLKDGSLEKVFSTFEQEPQDIAAPERAPTLAAADALTSNELAAVEGEGAEDQLAKCMGNLEFLRRELHTDISEERRAEIAVEMRSRKDKCKELRAAGVVPSPSICVFNQIDSEKTRKLEKAQLQRLLVALAVAYKGREMESAEVMMETMDSDHSGNIDIAEWVSGVAKLPLLFEVLKEDIDPDWGTLQSYRTLEDQLAKCMGNLERLRRELLTPDLAPERKEKIEKDVRQRKDQCKKYKAKGIIPSPGYVVFNQIDVMKTRVLSQKQLQRVVTALAAIYKDDEIEPMDKIMDVMDADRSGDVDEKEWVQNLKKLPKLFKILSRDVDPDWGTLVSYRTYEDQLAKCMGNLERMRRELLTPDLTPERKEKLEKDMRQRKDMCKAWRAKGIVPSPAYVVFNQIDVMKTRKLSQKQLERLVKSLVEVYKSKEIEPMDKIMAVMDSDRSGDIDEKEWVQNLKKLPLLHAALAADVDPDWGTLLSYRTKEELLAKCFGNITRIEAKIVAGAADDALTAELASRKEEAILLRSKGIVPSPGVCVFSQLDFNKSRSLSKEELSAAIIKICPDGDVDTWFAKLDPEGIGQVDEEHWRKNLRHIPELLAALAADVVPDTGRLKSLE</sequence>
<dbReference type="InterPro" id="IPR002048">
    <property type="entry name" value="EF_hand_dom"/>
</dbReference>
<protein>
    <recommendedName>
        <fullName evidence="4">EF-hand domain-containing protein</fullName>
    </recommendedName>
</protein>
<dbReference type="SUPFAM" id="SSF47473">
    <property type="entry name" value="EF-hand"/>
    <property type="match status" value="2"/>
</dbReference>
<dbReference type="InterPro" id="IPR011992">
    <property type="entry name" value="EF-hand-dom_pair"/>
</dbReference>
<dbReference type="PROSITE" id="PS50222">
    <property type="entry name" value="EF_HAND_2"/>
    <property type="match status" value="3"/>
</dbReference>
<proteinExistence type="predicted"/>
<feature type="domain" description="EF-hand" evidence="4">
    <location>
        <begin position="388"/>
        <end position="423"/>
    </location>
</feature>
<keyword evidence="2" id="KW-0175">Coiled coil</keyword>
<comment type="caution">
    <text evidence="5">The sequence shown here is derived from an EMBL/GenBank/DDBJ whole genome shotgun (WGS) entry which is preliminary data.</text>
</comment>
<keyword evidence="6" id="KW-1185">Reference proteome</keyword>
<evidence type="ECO:0000256" key="2">
    <source>
        <dbReference type="SAM" id="Coils"/>
    </source>
</evidence>
<dbReference type="InterPro" id="IPR018247">
    <property type="entry name" value="EF_Hand_1_Ca_BS"/>
</dbReference>
<dbReference type="PROSITE" id="PS00018">
    <property type="entry name" value="EF_HAND_1"/>
    <property type="match status" value="4"/>
</dbReference>
<evidence type="ECO:0000256" key="3">
    <source>
        <dbReference type="SAM" id="MobiDB-lite"/>
    </source>
</evidence>